<keyword evidence="2" id="KW-1185">Reference proteome</keyword>
<dbReference type="EMBL" id="FP929135">
    <property type="protein sequence ID" value="CBX99348.1"/>
    <property type="molecule type" value="Genomic_DNA"/>
</dbReference>
<dbReference type="AlphaFoldDB" id="E5A6V3"/>
<evidence type="ECO:0000313" key="2">
    <source>
        <dbReference type="Proteomes" id="UP000002668"/>
    </source>
</evidence>
<name>E5A6V3_LEPMJ</name>
<organism evidence="1 2">
    <name type="scientific">Leptosphaeria maculans (strain JN3 / isolate v23.1.3 / race Av1-4-5-6-7-8)</name>
    <name type="common">Blackleg fungus</name>
    <name type="synonym">Phoma lingam</name>
    <dbReference type="NCBI Taxonomy" id="985895"/>
    <lineage>
        <taxon>Eukaryota</taxon>
        <taxon>Fungi</taxon>
        <taxon>Dikarya</taxon>
        <taxon>Ascomycota</taxon>
        <taxon>Pezizomycotina</taxon>
        <taxon>Dothideomycetes</taxon>
        <taxon>Pleosporomycetidae</taxon>
        <taxon>Pleosporales</taxon>
        <taxon>Pleosporineae</taxon>
        <taxon>Leptosphaeriaceae</taxon>
        <taxon>Plenodomus</taxon>
        <taxon>Plenodomus lingam/Leptosphaeria maculans species complex</taxon>
    </lineage>
</organism>
<reference evidence="2" key="1">
    <citation type="journal article" date="2011" name="Nat. Commun.">
        <title>Effector diversification within compartments of the Leptosphaeria maculans genome affected by Repeat-Induced Point mutations.</title>
        <authorList>
            <person name="Rouxel T."/>
            <person name="Grandaubert J."/>
            <person name="Hane J.K."/>
            <person name="Hoede C."/>
            <person name="van de Wouw A.P."/>
            <person name="Couloux A."/>
            <person name="Dominguez V."/>
            <person name="Anthouard V."/>
            <person name="Bally P."/>
            <person name="Bourras S."/>
            <person name="Cozijnsen A.J."/>
            <person name="Ciuffetti L.M."/>
            <person name="Degrave A."/>
            <person name="Dilmaghani A."/>
            <person name="Duret L."/>
            <person name="Fudal I."/>
            <person name="Goodwin S.B."/>
            <person name="Gout L."/>
            <person name="Glaser N."/>
            <person name="Linglin J."/>
            <person name="Kema G.H.J."/>
            <person name="Lapalu N."/>
            <person name="Lawrence C.B."/>
            <person name="May K."/>
            <person name="Meyer M."/>
            <person name="Ollivier B."/>
            <person name="Poulain J."/>
            <person name="Schoch C.L."/>
            <person name="Simon A."/>
            <person name="Spatafora J.W."/>
            <person name="Stachowiak A."/>
            <person name="Turgeon B.G."/>
            <person name="Tyler B.M."/>
            <person name="Vincent D."/>
            <person name="Weissenbach J."/>
            <person name="Amselem J."/>
            <person name="Quesneville H."/>
            <person name="Oliver R.P."/>
            <person name="Wincker P."/>
            <person name="Balesdent M.-H."/>
            <person name="Howlett B.J."/>
        </authorList>
    </citation>
    <scope>NUCLEOTIDE SEQUENCE [LARGE SCALE GENOMIC DNA]</scope>
    <source>
        <strain evidence="2">JN3 / isolate v23.1.3 / race Av1-4-5-6-7-8</strain>
    </source>
</reference>
<dbReference type="HOGENOM" id="CLU_2886250_0_0_1"/>
<evidence type="ECO:0000313" key="1">
    <source>
        <dbReference type="EMBL" id="CBX99348.1"/>
    </source>
</evidence>
<dbReference type="VEuPathDB" id="FungiDB:LEMA_uP085870.1"/>
<gene>
    <name evidence="1" type="ORF">LEMA_uP085870.1</name>
</gene>
<protein>
    <submittedName>
        <fullName evidence="1">Uncharacterized protein</fullName>
    </submittedName>
</protein>
<proteinExistence type="predicted"/>
<sequence>MSHQLLGCKSHLQHLAEDDQEGPLQGCPGSDNGPQHPLCCLSEPHPPHRWSPLCRHQILPQRR</sequence>
<dbReference type="InParanoid" id="E5A6V3"/>
<dbReference type="Proteomes" id="UP000002668">
    <property type="component" value="Genome"/>
</dbReference>
<accession>E5A6V3</accession>